<evidence type="ECO:0000313" key="3">
    <source>
        <dbReference type="Proteomes" id="UP000593566"/>
    </source>
</evidence>
<evidence type="ECO:0000313" key="2">
    <source>
        <dbReference type="EMBL" id="KAF6217595.1"/>
    </source>
</evidence>
<reference evidence="2 3" key="1">
    <citation type="journal article" date="2020" name="Genomics">
        <title>Complete, high-quality genomes from long-read metagenomic sequencing of two wolf lichen thalli reveals enigmatic genome architecture.</title>
        <authorList>
            <person name="McKenzie S.K."/>
            <person name="Walston R.F."/>
            <person name="Allen J.L."/>
        </authorList>
    </citation>
    <scope>NUCLEOTIDE SEQUENCE [LARGE SCALE GENOMIC DNA]</scope>
    <source>
        <strain evidence="2">WasteWater1</strain>
    </source>
</reference>
<dbReference type="SUPFAM" id="SSF55811">
    <property type="entry name" value="Nudix"/>
    <property type="match status" value="1"/>
</dbReference>
<proteinExistence type="predicted"/>
<dbReference type="RefSeq" id="XP_037147030.1">
    <property type="nucleotide sequence ID" value="XM_037297594.1"/>
</dbReference>
<keyword evidence="3" id="KW-1185">Reference proteome</keyword>
<protein>
    <recommendedName>
        <fullName evidence="1">Nudix hydrolase domain-containing protein</fullName>
    </recommendedName>
</protein>
<comment type="caution">
    <text evidence="2">The sequence shown here is derived from an EMBL/GenBank/DDBJ whole genome shotgun (WGS) entry which is preliminary data.</text>
</comment>
<dbReference type="AlphaFoldDB" id="A0A8H6F6N6"/>
<accession>A0A8H6F6N6</accession>
<dbReference type="CDD" id="cd02883">
    <property type="entry name" value="NUDIX_Hydrolase"/>
    <property type="match status" value="1"/>
</dbReference>
<sequence>MSPYTAPLVPSPISTDLPSTLTFLSNPISYYLNAAPPYNNVTLGALLFTLPPQTPRLLLLQRAGGTDPNAFSDFWQIPSGSPRPSDPTMLHALARTIFEQTGLRLASVVTMSGTEIEPASRETGHAQRMRMLFMVEVAELGLLQLDNSPFEKDMLYGSQGLDINSVPVALNLGKHRQHVWSREEDLKEFINSGLYPIEERAQYRMMLEAFGLHNQNLAYLHSLNQRSQTASSSHGLPI</sequence>
<dbReference type="PROSITE" id="PS51462">
    <property type="entry name" value="NUDIX"/>
    <property type="match status" value="1"/>
</dbReference>
<organism evidence="2 3">
    <name type="scientific">Letharia lupina</name>
    <dbReference type="NCBI Taxonomy" id="560253"/>
    <lineage>
        <taxon>Eukaryota</taxon>
        <taxon>Fungi</taxon>
        <taxon>Dikarya</taxon>
        <taxon>Ascomycota</taxon>
        <taxon>Pezizomycotina</taxon>
        <taxon>Lecanoromycetes</taxon>
        <taxon>OSLEUM clade</taxon>
        <taxon>Lecanoromycetidae</taxon>
        <taxon>Lecanorales</taxon>
        <taxon>Lecanorineae</taxon>
        <taxon>Parmeliaceae</taxon>
        <taxon>Letharia</taxon>
    </lineage>
</organism>
<dbReference type="Gene3D" id="3.90.79.10">
    <property type="entry name" value="Nucleoside Triphosphate Pyrophosphohydrolase"/>
    <property type="match status" value="1"/>
</dbReference>
<dbReference type="InterPro" id="IPR000086">
    <property type="entry name" value="NUDIX_hydrolase_dom"/>
</dbReference>
<name>A0A8H6F6N6_9LECA</name>
<dbReference type="Proteomes" id="UP000593566">
    <property type="component" value="Unassembled WGS sequence"/>
</dbReference>
<dbReference type="InterPro" id="IPR015797">
    <property type="entry name" value="NUDIX_hydrolase-like_dom_sf"/>
</dbReference>
<gene>
    <name evidence="2" type="ORF">HO133_006697</name>
</gene>
<dbReference type="EMBL" id="JACCJB010000026">
    <property type="protein sequence ID" value="KAF6217595.1"/>
    <property type="molecule type" value="Genomic_DNA"/>
</dbReference>
<dbReference type="GeneID" id="59335098"/>
<dbReference type="Pfam" id="PF00293">
    <property type="entry name" value="NUDIX"/>
    <property type="match status" value="1"/>
</dbReference>
<evidence type="ECO:0000259" key="1">
    <source>
        <dbReference type="PROSITE" id="PS51462"/>
    </source>
</evidence>
<feature type="domain" description="Nudix hydrolase" evidence="1">
    <location>
        <begin position="38"/>
        <end position="203"/>
    </location>
</feature>